<evidence type="ECO:0000256" key="6">
    <source>
        <dbReference type="ARBA" id="ARBA00022782"/>
    </source>
</evidence>
<name>A0AAV8VUL8_9CUCU</name>
<dbReference type="GO" id="GO:0030154">
    <property type="term" value="P:cell differentiation"/>
    <property type="evidence" value="ECO:0007669"/>
    <property type="project" value="UniProtKB-KW"/>
</dbReference>
<dbReference type="Gene3D" id="1.10.510.10">
    <property type="entry name" value="Transferase(Phosphotransferase) domain 1"/>
    <property type="match status" value="1"/>
</dbReference>
<dbReference type="Pfam" id="PF00069">
    <property type="entry name" value="Pkinase"/>
    <property type="match status" value="1"/>
</dbReference>
<evidence type="ECO:0000256" key="5">
    <source>
        <dbReference type="ARBA" id="ARBA00022741"/>
    </source>
</evidence>
<evidence type="ECO:0000256" key="3">
    <source>
        <dbReference type="ARBA" id="ARBA00022553"/>
    </source>
</evidence>
<feature type="domain" description="Protein kinase" evidence="13">
    <location>
        <begin position="33"/>
        <end position="292"/>
    </location>
</feature>
<keyword evidence="2" id="KW-0217">Developmental protein</keyword>
<comment type="cofactor">
    <cofactor evidence="1">
        <name>Mg(2+)</name>
        <dbReference type="ChEBI" id="CHEBI:18420"/>
    </cofactor>
</comment>
<dbReference type="CDD" id="cd14080">
    <property type="entry name" value="STKc_TSSK-like"/>
    <property type="match status" value="1"/>
</dbReference>
<sequence length="312" mass="35739">MYVARGKNIFTRAQELLYVLQRSTHKLFQTMGYRIGKTIGKGTYSKVCIAINGQGQKLACKIINRRYAGEDFIQKFLPRELRIVSLIKHPNIVTVYKILEANQVIYMFMDYCKNGDLLEHIRLQGPFSEDKAKSIFRQIVSAVQYLHDLDISHRDLKCENILLVSNDCVKLGDFGFARFCKDKFGENVMSDTFCGSAAYAAPEILQGVFYDPKMYDIWALGCILYVMLTASMPFDDTNIKRMVIDQISRSIYAVTILWTDYSNDLKKLINSLLDPDISRRATITQVANCAWLEESSFTKIKRLLSISDSSLF</sequence>
<keyword evidence="4" id="KW-0479">Metal-binding</keyword>
<keyword evidence="15" id="KW-1185">Reference proteome</keyword>
<evidence type="ECO:0000256" key="12">
    <source>
        <dbReference type="RuleBase" id="RU000304"/>
    </source>
</evidence>
<keyword evidence="3" id="KW-0597">Phosphoprotein</keyword>
<dbReference type="InterPro" id="IPR008271">
    <property type="entry name" value="Ser/Thr_kinase_AS"/>
</dbReference>
<keyword evidence="8" id="KW-0460">Magnesium</keyword>
<dbReference type="AlphaFoldDB" id="A0AAV8VUL8"/>
<comment type="similarity">
    <text evidence="12">Belongs to the protein kinase superfamily.</text>
</comment>
<protein>
    <recommendedName>
        <fullName evidence="13">Protein kinase domain-containing protein</fullName>
    </recommendedName>
</protein>
<dbReference type="InterPro" id="IPR000719">
    <property type="entry name" value="Prot_kinase_dom"/>
</dbReference>
<dbReference type="GO" id="GO:0005737">
    <property type="term" value="C:cytoplasm"/>
    <property type="evidence" value="ECO:0007669"/>
    <property type="project" value="TreeGrafter"/>
</dbReference>
<evidence type="ECO:0000313" key="15">
    <source>
        <dbReference type="Proteomes" id="UP001159042"/>
    </source>
</evidence>
<evidence type="ECO:0000256" key="9">
    <source>
        <dbReference type="ARBA" id="ARBA00022843"/>
    </source>
</evidence>
<dbReference type="SMART" id="SM00220">
    <property type="entry name" value="S_TKc"/>
    <property type="match status" value="1"/>
</dbReference>
<dbReference type="GO" id="GO:0000226">
    <property type="term" value="P:microtubule cytoskeleton organization"/>
    <property type="evidence" value="ECO:0007669"/>
    <property type="project" value="TreeGrafter"/>
</dbReference>
<comment type="caution">
    <text evidence="14">The sequence shown here is derived from an EMBL/GenBank/DDBJ whole genome shotgun (WGS) entry which is preliminary data.</text>
</comment>
<evidence type="ECO:0000313" key="14">
    <source>
        <dbReference type="EMBL" id="KAJ8917714.1"/>
    </source>
</evidence>
<feature type="binding site" evidence="11">
    <location>
        <position position="61"/>
    </location>
    <ligand>
        <name>ATP</name>
        <dbReference type="ChEBI" id="CHEBI:30616"/>
    </ligand>
</feature>
<dbReference type="EMBL" id="JANEYG010000031">
    <property type="protein sequence ID" value="KAJ8917714.1"/>
    <property type="molecule type" value="Genomic_DNA"/>
</dbReference>
<dbReference type="PANTHER" id="PTHR24346:SF102">
    <property type="entry name" value="TESTIS-SPECIFIC SERINE_THREONINE-PROTEIN KINASE 1"/>
    <property type="match status" value="1"/>
</dbReference>
<keyword evidence="12" id="KW-0808">Transferase</keyword>
<proteinExistence type="inferred from homology"/>
<evidence type="ECO:0000256" key="4">
    <source>
        <dbReference type="ARBA" id="ARBA00022723"/>
    </source>
</evidence>
<dbReference type="PIRSF" id="PIRSF000654">
    <property type="entry name" value="Integrin-linked_kinase"/>
    <property type="match status" value="1"/>
</dbReference>
<dbReference type="SUPFAM" id="SSF56112">
    <property type="entry name" value="Protein kinase-like (PK-like)"/>
    <property type="match status" value="1"/>
</dbReference>
<dbReference type="InterPro" id="IPR011009">
    <property type="entry name" value="Kinase-like_dom_sf"/>
</dbReference>
<dbReference type="GO" id="GO:0007283">
    <property type="term" value="P:spermatogenesis"/>
    <property type="evidence" value="ECO:0007669"/>
    <property type="project" value="UniProtKB-KW"/>
</dbReference>
<gene>
    <name evidence="14" type="ORF">NQ315_005163</name>
</gene>
<dbReference type="Proteomes" id="UP001159042">
    <property type="component" value="Unassembled WGS sequence"/>
</dbReference>
<organism evidence="14 15">
    <name type="scientific">Exocentrus adspersus</name>
    <dbReference type="NCBI Taxonomy" id="1586481"/>
    <lineage>
        <taxon>Eukaryota</taxon>
        <taxon>Metazoa</taxon>
        <taxon>Ecdysozoa</taxon>
        <taxon>Arthropoda</taxon>
        <taxon>Hexapoda</taxon>
        <taxon>Insecta</taxon>
        <taxon>Pterygota</taxon>
        <taxon>Neoptera</taxon>
        <taxon>Endopterygota</taxon>
        <taxon>Coleoptera</taxon>
        <taxon>Polyphaga</taxon>
        <taxon>Cucujiformia</taxon>
        <taxon>Chrysomeloidea</taxon>
        <taxon>Cerambycidae</taxon>
        <taxon>Lamiinae</taxon>
        <taxon>Acanthocinini</taxon>
        <taxon>Exocentrus</taxon>
    </lineage>
</organism>
<evidence type="ECO:0000256" key="10">
    <source>
        <dbReference type="ARBA" id="ARBA00022871"/>
    </source>
</evidence>
<dbReference type="FunFam" id="1.10.510.10:FF:000658">
    <property type="entry name" value="Protein CBG12184"/>
    <property type="match status" value="1"/>
</dbReference>
<dbReference type="GO" id="GO:0005524">
    <property type="term" value="F:ATP binding"/>
    <property type="evidence" value="ECO:0007669"/>
    <property type="project" value="UniProtKB-UniRule"/>
</dbReference>
<keyword evidence="12" id="KW-0723">Serine/threonine-protein kinase</keyword>
<reference evidence="14 15" key="1">
    <citation type="journal article" date="2023" name="Insect Mol. Biol.">
        <title>Genome sequencing provides insights into the evolution of gene families encoding plant cell wall-degrading enzymes in longhorned beetles.</title>
        <authorList>
            <person name="Shin N.R."/>
            <person name="Okamura Y."/>
            <person name="Kirsch R."/>
            <person name="Pauchet Y."/>
        </authorList>
    </citation>
    <scope>NUCLEOTIDE SEQUENCE [LARGE SCALE GENOMIC DNA]</scope>
    <source>
        <strain evidence="14">EAD_L_NR</strain>
    </source>
</reference>
<accession>A0AAV8VUL8</accession>
<dbReference type="PANTHER" id="PTHR24346">
    <property type="entry name" value="MAP/MICROTUBULE AFFINITY-REGULATING KINASE"/>
    <property type="match status" value="1"/>
</dbReference>
<evidence type="ECO:0000256" key="8">
    <source>
        <dbReference type="ARBA" id="ARBA00022842"/>
    </source>
</evidence>
<dbReference type="GO" id="GO:0050321">
    <property type="term" value="F:tau-protein kinase activity"/>
    <property type="evidence" value="ECO:0007669"/>
    <property type="project" value="TreeGrafter"/>
</dbReference>
<keyword evidence="12" id="KW-0418">Kinase</keyword>
<keyword evidence="10" id="KW-0744">Spermatogenesis</keyword>
<evidence type="ECO:0000259" key="13">
    <source>
        <dbReference type="PROSITE" id="PS50011"/>
    </source>
</evidence>
<evidence type="ECO:0000256" key="11">
    <source>
        <dbReference type="PROSITE-ProRule" id="PRU10141"/>
    </source>
</evidence>
<dbReference type="PROSITE" id="PS00107">
    <property type="entry name" value="PROTEIN_KINASE_ATP"/>
    <property type="match status" value="1"/>
</dbReference>
<dbReference type="PROSITE" id="PS00108">
    <property type="entry name" value="PROTEIN_KINASE_ST"/>
    <property type="match status" value="1"/>
</dbReference>
<keyword evidence="9" id="KW-0832">Ubl conjugation</keyword>
<keyword evidence="5 11" id="KW-0547">Nucleotide-binding</keyword>
<evidence type="ECO:0000256" key="7">
    <source>
        <dbReference type="ARBA" id="ARBA00022840"/>
    </source>
</evidence>
<dbReference type="PROSITE" id="PS50011">
    <property type="entry name" value="PROTEIN_KINASE_DOM"/>
    <property type="match status" value="1"/>
</dbReference>
<evidence type="ECO:0000256" key="2">
    <source>
        <dbReference type="ARBA" id="ARBA00022473"/>
    </source>
</evidence>
<evidence type="ECO:0000256" key="1">
    <source>
        <dbReference type="ARBA" id="ARBA00001946"/>
    </source>
</evidence>
<keyword evidence="7 11" id="KW-0067">ATP-binding</keyword>
<keyword evidence="6" id="KW-0221">Differentiation</keyword>
<dbReference type="InterPro" id="IPR017441">
    <property type="entry name" value="Protein_kinase_ATP_BS"/>
</dbReference>
<dbReference type="GO" id="GO:0035556">
    <property type="term" value="P:intracellular signal transduction"/>
    <property type="evidence" value="ECO:0007669"/>
    <property type="project" value="TreeGrafter"/>
</dbReference>
<dbReference type="GO" id="GO:0000287">
    <property type="term" value="F:magnesium ion binding"/>
    <property type="evidence" value="ECO:0007669"/>
    <property type="project" value="UniProtKB-ARBA"/>
</dbReference>